<feature type="signal peptide" evidence="7">
    <location>
        <begin position="1"/>
        <end position="38"/>
    </location>
</feature>
<dbReference type="SUPFAM" id="SSF49785">
    <property type="entry name" value="Galactose-binding domain-like"/>
    <property type="match status" value="3"/>
</dbReference>
<dbReference type="Pfam" id="PF00754">
    <property type="entry name" value="F5_F8_type_C"/>
    <property type="match status" value="2"/>
</dbReference>
<feature type="domain" description="F5/8 type C" evidence="8">
    <location>
        <begin position="1082"/>
        <end position="1230"/>
    </location>
</feature>
<dbReference type="RefSeq" id="WP_212531255.1">
    <property type="nucleotide sequence ID" value="NZ_JAGSOG010000161.1"/>
</dbReference>
<dbReference type="InterPro" id="IPR013783">
    <property type="entry name" value="Ig-like_fold"/>
</dbReference>
<gene>
    <name evidence="9" type="ORF">KDL01_26110</name>
</gene>
<protein>
    <submittedName>
        <fullName evidence="9">Discoidin domain-containing protein</fullName>
    </submittedName>
</protein>
<dbReference type="Pfam" id="PF22544">
    <property type="entry name" value="HYDIN_VesB_CFA65-like_Ig"/>
    <property type="match status" value="1"/>
</dbReference>
<keyword evidence="10" id="KW-1185">Reference proteome</keyword>
<dbReference type="PANTHER" id="PTHR45713:SF6">
    <property type="entry name" value="F5_8 TYPE C DOMAIN-CONTAINING PROTEIN"/>
    <property type="match status" value="1"/>
</dbReference>
<dbReference type="InterPro" id="IPR012334">
    <property type="entry name" value="Pectin_lyas_fold"/>
</dbReference>
<dbReference type="PANTHER" id="PTHR45713">
    <property type="entry name" value="FTP DOMAIN-CONTAINING PROTEIN"/>
    <property type="match status" value="1"/>
</dbReference>
<dbReference type="Proteomes" id="UP000675781">
    <property type="component" value="Unassembled WGS sequence"/>
</dbReference>
<name>A0A941EUS8_9ACTN</name>
<dbReference type="GO" id="GO:0005975">
    <property type="term" value="P:carbohydrate metabolic process"/>
    <property type="evidence" value="ECO:0007669"/>
    <property type="project" value="UniProtKB-ARBA"/>
</dbReference>
<dbReference type="InterPro" id="IPR033801">
    <property type="entry name" value="CBM6-CBM35-CBM36-like_1"/>
</dbReference>
<evidence type="ECO:0000259" key="8">
    <source>
        <dbReference type="PROSITE" id="PS50022"/>
    </source>
</evidence>
<keyword evidence="7" id="KW-0732">Signal</keyword>
<accession>A0A941EUS8</accession>
<dbReference type="Gene3D" id="2.60.40.10">
    <property type="entry name" value="Immunoglobulins"/>
    <property type="match status" value="2"/>
</dbReference>
<feature type="compositionally biased region" description="Polar residues" evidence="6">
    <location>
        <begin position="853"/>
        <end position="871"/>
    </location>
</feature>
<dbReference type="InterPro" id="IPR053879">
    <property type="entry name" value="HYDIN_VesB_CFA65-like_Ig"/>
</dbReference>
<sequence>MFGSSTGGRRILRTLGTLSAAALAACGLTAFTATGAQAATTPGAAVPFTEYLAATNGTTNGTVLPVDYEYGSLQSEATGRQAVQLIGSGQYVSFTLTAAANAVDFHYAIPDAPAGGGETQPLDLYVNGTLTTALSLTSDYSDFYGPYGSGSIIWSQTPSVGQPAGGSSGTEVPHDFYNDVRYQFSSTLPIGTVVKLQVDSGDNAPWYAINTADFETVAAPIAQPSGYINVTAAPYDADDTGVNDSTTAIQNAINAASAANEGVYIPQGTYTLSQPLAVNNVTVEGAGEWYTKLTGSDVEFSGNQNPASTNVDVSNLSLFGEVSTRDNGTSDYTGFNGGFSSSSISDVWIQNEKVGIWVDGPTTGLTINSVRIQDTTADGINLDGSDGTVTNTTVENSFVRNTGDDGIALFSQSYGDTGDTVTQNTVDSPSLANNIGIYGGGSGDEVTNNLLQDTVQYGGGIELSQNYGSIAFSGTLTISGNELLRTGQFDPWLEYGEGAIWFLPEEGDIASTIDITGNTILDSPYEAFQFENSAKPTGAGGLDVPNSGNTVTGVSITNNTVTNVGTFVFQDQAPGSATVSGTTATGVGDAGILTCGSGFTLTQGSGNSGFSSTACSMPSSVPLWLYPGTTTYQNATVGQASAVQQIAVVNRSSGATTLGTPTVTSGFAISKDPTYPCGSSLDAASGSDTSSWCMIDVSFTAPATGITTGTLTVPSSQSGADTVQLVGSTGTNNSVTPPTVTPSNLSFGFEATGSTSAAQTVTLANPGTSALGITSISTSGAFTETNTCGTSLAAGASCTASVKFAPTAGGAQTGELAIANSATASPIGATLSGTGVTSTTNLALGATMSSNSVESGYPASNTNDGNTSTYWEGTDGGTYPQTLTADLGSSTSLGSVTLELPPATSWTTRSQTLSVLGSTNGSSFTTLVPSASYTFDPSTANTVSFNLPSGTNDRYLQLSFTANSGWTSAQLAEFEIFPGSGSSGSSASLTASPSSLSFGNEAVGSTSAAQSTTIQNTGSAAATISSITAGGAFAETNTCGGSLAAGASCTVSATFSPTVNGATSGSVTVASNATNATLTVALSGTGTGGASQPVNVALDQPITASASTSGFPATNANDGNTSSYWESTDGTWPATLAVDLGTADSISSVVLDLPSTWGTRTQTLSVLGSNDDSTWATLVGSATYTFNPSTGDTVTITLPSGTSDRYVELDFTANDVQNGAQVSEFQVMGQANPNLALNKTVTASSTWSSYYAASNAVDGNTATYWEGTDGAWPTTLTVDLGSTQTLGHLVLELPAGWGTRTQTLSILGSTDDSTWTTLVGSATYTWNPSTGDSVSISLPAGTSDRYVELNFTANSVQNGAQLAELGVYAQ</sequence>
<dbReference type="InterPro" id="IPR008979">
    <property type="entry name" value="Galactose-bd-like_sf"/>
</dbReference>
<dbReference type="SMART" id="SM00710">
    <property type="entry name" value="PbH1"/>
    <property type="match status" value="6"/>
</dbReference>
<comment type="subcellular location">
    <subcellularLocation>
        <location evidence="1">Cell projection</location>
        <location evidence="1">Cilium</location>
    </subcellularLocation>
    <subcellularLocation>
        <location evidence="2">Cytoplasm</location>
    </subcellularLocation>
</comment>
<organism evidence="9 10">
    <name type="scientific">Actinospica durhamensis</name>
    <dbReference type="NCBI Taxonomy" id="1508375"/>
    <lineage>
        <taxon>Bacteria</taxon>
        <taxon>Bacillati</taxon>
        <taxon>Actinomycetota</taxon>
        <taxon>Actinomycetes</taxon>
        <taxon>Catenulisporales</taxon>
        <taxon>Actinospicaceae</taxon>
        <taxon>Actinospica</taxon>
    </lineage>
</organism>
<feature type="region of interest" description="Disordered" evidence="6">
    <location>
        <begin position="1107"/>
        <end position="1126"/>
    </location>
</feature>
<feature type="domain" description="F5/8 type C" evidence="8">
    <location>
        <begin position="1231"/>
        <end position="1370"/>
    </location>
</feature>
<feature type="domain" description="F5/8 type C" evidence="8">
    <location>
        <begin position="824"/>
        <end position="979"/>
    </location>
</feature>
<evidence type="ECO:0000256" key="1">
    <source>
        <dbReference type="ARBA" id="ARBA00004138"/>
    </source>
</evidence>
<dbReference type="SUPFAM" id="SSF51126">
    <property type="entry name" value="Pectin lyase-like"/>
    <property type="match status" value="1"/>
</dbReference>
<dbReference type="InterPro" id="IPR006626">
    <property type="entry name" value="PbH1"/>
</dbReference>
<dbReference type="Gene3D" id="2.160.20.10">
    <property type="entry name" value="Single-stranded right-handed beta-helix, Pectin lyase-like"/>
    <property type="match status" value="1"/>
</dbReference>
<feature type="chain" id="PRO_5036912621" evidence="7">
    <location>
        <begin position="39"/>
        <end position="1370"/>
    </location>
</feature>
<dbReference type="InterPro" id="IPR011050">
    <property type="entry name" value="Pectin_lyase_fold/virulence"/>
</dbReference>
<reference evidence="9" key="1">
    <citation type="submission" date="2021-04" db="EMBL/GenBank/DDBJ databases">
        <title>Genome based classification of Actinospica acidithermotolerans sp. nov., an actinobacterium isolated from an Indonesian hot spring.</title>
        <authorList>
            <person name="Kusuma A.B."/>
            <person name="Putra K.E."/>
            <person name="Nafisah S."/>
            <person name="Loh J."/>
            <person name="Nouioui I."/>
            <person name="Goodfellow M."/>
        </authorList>
    </citation>
    <scope>NUCLEOTIDE SEQUENCE</scope>
    <source>
        <strain evidence="9">CSCA 57</strain>
    </source>
</reference>
<evidence type="ECO:0000256" key="7">
    <source>
        <dbReference type="SAM" id="SignalP"/>
    </source>
</evidence>
<dbReference type="PROSITE" id="PS50022">
    <property type="entry name" value="FA58C_3"/>
    <property type="match status" value="3"/>
</dbReference>
<proteinExistence type="predicted"/>
<feature type="region of interest" description="Disordered" evidence="6">
    <location>
        <begin position="853"/>
        <end position="874"/>
    </location>
</feature>
<keyword evidence="5" id="KW-0966">Cell projection</keyword>
<keyword evidence="4" id="KW-0969">Cilium</keyword>
<evidence type="ECO:0000256" key="5">
    <source>
        <dbReference type="ARBA" id="ARBA00023273"/>
    </source>
</evidence>
<evidence type="ECO:0000256" key="3">
    <source>
        <dbReference type="ARBA" id="ARBA00022490"/>
    </source>
</evidence>
<dbReference type="Pfam" id="PF22633">
    <property type="entry name" value="F5_F8_type_C_2"/>
    <property type="match status" value="1"/>
</dbReference>
<evidence type="ECO:0000256" key="6">
    <source>
        <dbReference type="SAM" id="MobiDB-lite"/>
    </source>
</evidence>
<dbReference type="InterPro" id="IPR000421">
    <property type="entry name" value="FA58C"/>
</dbReference>
<comment type="caution">
    <text evidence="9">The sequence shown here is derived from an EMBL/GenBank/DDBJ whole genome shotgun (WGS) entry which is preliminary data.</text>
</comment>
<dbReference type="Gene3D" id="2.60.120.260">
    <property type="entry name" value="Galactose-binding domain-like"/>
    <property type="match status" value="3"/>
</dbReference>
<dbReference type="NCBIfam" id="NF012200">
    <property type="entry name" value="choice_anch_D"/>
    <property type="match status" value="2"/>
</dbReference>
<evidence type="ECO:0000313" key="10">
    <source>
        <dbReference type="Proteomes" id="UP000675781"/>
    </source>
</evidence>
<dbReference type="EMBL" id="JAGSOG010000161">
    <property type="protein sequence ID" value="MBR7836782.1"/>
    <property type="molecule type" value="Genomic_DNA"/>
</dbReference>
<dbReference type="Pfam" id="PF22815">
    <property type="entry name" value="CatAgl_D1"/>
    <property type="match status" value="1"/>
</dbReference>
<keyword evidence="3" id="KW-0963">Cytoplasm</keyword>
<evidence type="ECO:0000256" key="2">
    <source>
        <dbReference type="ARBA" id="ARBA00004496"/>
    </source>
</evidence>
<evidence type="ECO:0000313" key="9">
    <source>
        <dbReference type="EMBL" id="MBR7836782.1"/>
    </source>
</evidence>
<dbReference type="InterPro" id="IPR051941">
    <property type="entry name" value="BG_Antigen-Binding_Lectin"/>
</dbReference>
<evidence type="ECO:0000256" key="4">
    <source>
        <dbReference type="ARBA" id="ARBA00023069"/>
    </source>
</evidence>
<dbReference type="GO" id="GO:0005737">
    <property type="term" value="C:cytoplasm"/>
    <property type="evidence" value="ECO:0007669"/>
    <property type="project" value="UniProtKB-SubCell"/>
</dbReference>
<dbReference type="SMART" id="SM00231">
    <property type="entry name" value="FA58C"/>
    <property type="match status" value="2"/>
</dbReference>